<sequence length="228" mass="25104">MVPFAPTATSRSTFLTCLIDDGSDIEDCDIVCSNCNDLGHFSPNVCSKAAATVSTSSSSSTTTATSKRVQKRRRNYNNKKKEKLLVLVPKGKIPSRVSHDPGLPEDTFEVSKVLAAYNGERMYYLEWKNWRGNDLWVRSSWSDSLEITASFVEDSTIDAVLSALAGEPVAHHLLVKLEKHELFQQLKTKLGTGAVLSTAIAFSKEATEKQRTVAAASLIDFVRKKMEG</sequence>
<name>A0A914HRS5_GLORO</name>
<dbReference type="AlphaFoldDB" id="A0A914HRS5"/>
<protein>
    <submittedName>
        <fullName evidence="2">Chromo domain-containing protein</fullName>
    </submittedName>
</protein>
<keyword evidence="1" id="KW-1185">Reference proteome</keyword>
<organism evidence="1 2">
    <name type="scientific">Globodera rostochiensis</name>
    <name type="common">Golden nematode worm</name>
    <name type="synonym">Heterodera rostochiensis</name>
    <dbReference type="NCBI Taxonomy" id="31243"/>
    <lineage>
        <taxon>Eukaryota</taxon>
        <taxon>Metazoa</taxon>
        <taxon>Ecdysozoa</taxon>
        <taxon>Nematoda</taxon>
        <taxon>Chromadorea</taxon>
        <taxon>Rhabditida</taxon>
        <taxon>Tylenchina</taxon>
        <taxon>Tylenchomorpha</taxon>
        <taxon>Tylenchoidea</taxon>
        <taxon>Heteroderidae</taxon>
        <taxon>Heteroderinae</taxon>
        <taxon>Globodera</taxon>
    </lineage>
</organism>
<evidence type="ECO:0000313" key="1">
    <source>
        <dbReference type="Proteomes" id="UP000887572"/>
    </source>
</evidence>
<evidence type="ECO:0000313" key="2">
    <source>
        <dbReference type="WBParaSite" id="Gr19_v10_g3126.t1"/>
    </source>
</evidence>
<dbReference type="Proteomes" id="UP000887572">
    <property type="component" value="Unplaced"/>
</dbReference>
<proteinExistence type="predicted"/>
<dbReference type="WBParaSite" id="Gr19_v10_g3126.t1">
    <property type="protein sequence ID" value="Gr19_v10_g3126.t1"/>
    <property type="gene ID" value="Gr19_v10_g3126"/>
</dbReference>
<reference evidence="2" key="1">
    <citation type="submission" date="2022-11" db="UniProtKB">
        <authorList>
            <consortium name="WormBaseParasite"/>
        </authorList>
    </citation>
    <scope>IDENTIFICATION</scope>
</reference>
<accession>A0A914HRS5</accession>